<evidence type="ECO:0000256" key="6">
    <source>
        <dbReference type="SAM" id="Phobius"/>
    </source>
</evidence>
<evidence type="ECO:0000313" key="8">
    <source>
        <dbReference type="EMBL" id="GMR58702.1"/>
    </source>
</evidence>
<accession>A0AAN5DAL8</accession>
<dbReference type="PROSITE" id="PS51934">
    <property type="entry name" value="LRAT"/>
    <property type="match status" value="1"/>
</dbReference>
<dbReference type="EMBL" id="BTRK01000006">
    <property type="protein sequence ID" value="GMR58702.1"/>
    <property type="molecule type" value="Genomic_DNA"/>
</dbReference>
<dbReference type="PANTHER" id="PTHR13943:SF77">
    <property type="entry name" value="LRAT DOMAIN-CONTAINING PROTEIN"/>
    <property type="match status" value="1"/>
</dbReference>
<comment type="caution">
    <text evidence="8">The sequence shown here is derived from an EMBL/GenBank/DDBJ whole genome shotgun (WGS) entry which is preliminary data.</text>
</comment>
<feature type="domain" description="LRAT" evidence="7">
    <location>
        <begin position="44"/>
        <end position="148"/>
    </location>
</feature>
<proteinExistence type="inferred from homology"/>
<dbReference type="GO" id="GO:0005737">
    <property type="term" value="C:cytoplasm"/>
    <property type="evidence" value="ECO:0007669"/>
    <property type="project" value="TreeGrafter"/>
</dbReference>
<evidence type="ECO:0000256" key="3">
    <source>
        <dbReference type="ARBA" id="ARBA00022801"/>
    </source>
</evidence>
<keyword evidence="6" id="KW-0812">Transmembrane</keyword>
<name>A0AAN5DAL8_9BILA</name>
<evidence type="ECO:0000256" key="2">
    <source>
        <dbReference type="ARBA" id="ARBA00022679"/>
    </source>
</evidence>
<reference evidence="9" key="1">
    <citation type="submission" date="2022-10" db="EMBL/GenBank/DDBJ databases">
        <title>Genome assembly of Pristionchus species.</title>
        <authorList>
            <person name="Yoshida K."/>
            <person name="Sommer R.J."/>
        </authorList>
    </citation>
    <scope>NUCLEOTIDE SEQUENCE [LARGE SCALE GENOMIC DNA]</scope>
    <source>
        <strain evidence="9">RS5460</strain>
    </source>
</reference>
<evidence type="ECO:0000259" key="7">
    <source>
        <dbReference type="PROSITE" id="PS51934"/>
    </source>
</evidence>
<keyword evidence="4" id="KW-0443">Lipid metabolism</keyword>
<dbReference type="GO" id="GO:0016410">
    <property type="term" value="F:N-acyltransferase activity"/>
    <property type="evidence" value="ECO:0007669"/>
    <property type="project" value="TreeGrafter"/>
</dbReference>
<evidence type="ECO:0000256" key="1">
    <source>
        <dbReference type="ARBA" id="ARBA00007824"/>
    </source>
</evidence>
<dbReference type="AlphaFoldDB" id="A0AAN5DAL8"/>
<feature type="region of interest" description="Disordered" evidence="5">
    <location>
        <begin position="76"/>
        <end position="104"/>
    </location>
</feature>
<evidence type="ECO:0000313" key="9">
    <source>
        <dbReference type="Proteomes" id="UP001328107"/>
    </source>
</evidence>
<sequence>MFSSRPWDILLEEVVPERILTSPFLDSSELSTKLTPGDLIEFNSSSSSGHLFKHWSVYEGEREGKHHVIHFTNGKGKEKEQIVSESLEEAAEGRKGRKNNSWDERWEPLPQEDIIKRAYEQMESTESTPTSNEHFALECRYGEKWMQPVMWRQPITILYSLEMIGKTAVVLFGIPVITFIFGSMLLMGRLSEKIKEMRSSENP</sequence>
<dbReference type="Gene3D" id="3.90.1720.10">
    <property type="entry name" value="endopeptidase domain like (from Nostoc punctiforme)"/>
    <property type="match status" value="1"/>
</dbReference>
<evidence type="ECO:0000256" key="4">
    <source>
        <dbReference type="ARBA" id="ARBA00023098"/>
    </source>
</evidence>
<dbReference type="GO" id="GO:0070292">
    <property type="term" value="P:N-acylphosphatidylethanolamine metabolic process"/>
    <property type="evidence" value="ECO:0007669"/>
    <property type="project" value="TreeGrafter"/>
</dbReference>
<protein>
    <recommendedName>
        <fullName evidence="7">LRAT domain-containing protein</fullName>
    </recommendedName>
</protein>
<dbReference type="InterPro" id="IPR007053">
    <property type="entry name" value="LRAT_dom"/>
</dbReference>
<keyword evidence="9" id="KW-1185">Reference proteome</keyword>
<keyword evidence="6" id="KW-1133">Transmembrane helix</keyword>
<comment type="similarity">
    <text evidence="1">Belongs to the H-rev107 family.</text>
</comment>
<dbReference type="InterPro" id="IPR051496">
    <property type="entry name" value="H-rev107_PLA/AT"/>
</dbReference>
<evidence type="ECO:0000256" key="5">
    <source>
        <dbReference type="SAM" id="MobiDB-lite"/>
    </source>
</evidence>
<keyword evidence="2" id="KW-0808">Transferase</keyword>
<keyword evidence="3" id="KW-0378">Hydrolase</keyword>
<dbReference type="PANTHER" id="PTHR13943">
    <property type="entry name" value="HRAS-LIKE SUPPRESSOR - RELATED"/>
    <property type="match status" value="1"/>
</dbReference>
<keyword evidence="6" id="KW-0472">Membrane</keyword>
<dbReference type="Proteomes" id="UP001328107">
    <property type="component" value="Unassembled WGS sequence"/>
</dbReference>
<feature type="transmembrane region" description="Helical" evidence="6">
    <location>
        <begin position="168"/>
        <end position="188"/>
    </location>
</feature>
<dbReference type="Pfam" id="PF04970">
    <property type="entry name" value="LRAT"/>
    <property type="match status" value="1"/>
</dbReference>
<dbReference type="GO" id="GO:0008970">
    <property type="term" value="F:phospholipase A1 activity"/>
    <property type="evidence" value="ECO:0007669"/>
    <property type="project" value="TreeGrafter"/>
</dbReference>
<dbReference type="GO" id="GO:0004623">
    <property type="term" value="F:phospholipase A2 activity"/>
    <property type="evidence" value="ECO:0007669"/>
    <property type="project" value="TreeGrafter"/>
</dbReference>
<gene>
    <name evidence="8" type="ORF">PMAYCL1PPCAC_28897</name>
</gene>
<organism evidence="8 9">
    <name type="scientific">Pristionchus mayeri</name>
    <dbReference type="NCBI Taxonomy" id="1317129"/>
    <lineage>
        <taxon>Eukaryota</taxon>
        <taxon>Metazoa</taxon>
        <taxon>Ecdysozoa</taxon>
        <taxon>Nematoda</taxon>
        <taxon>Chromadorea</taxon>
        <taxon>Rhabditida</taxon>
        <taxon>Rhabditina</taxon>
        <taxon>Diplogasteromorpha</taxon>
        <taxon>Diplogasteroidea</taxon>
        <taxon>Neodiplogasteridae</taxon>
        <taxon>Pristionchus</taxon>
    </lineage>
</organism>